<evidence type="ECO:0000313" key="2">
    <source>
        <dbReference type="Proteomes" id="UP001497535"/>
    </source>
</evidence>
<organism evidence="1 2">
    <name type="scientific">Meloidogyne enterolobii</name>
    <name type="common">Root-knot nematode worm</name>
    <name type="synonym">Meloidogyne mayaguensis</name>
    <dbReference type="NCBI Taxonomy" id="390850"/>
    <lineage>
        <taxon>Eukaryota</taxon>
        <taxon>Metazoa</taxon>
        <taxon>Ecdysozoa</taxon>
        <taxon>Nematoda</taxon>
        <taxon>Chromadorea</taxon>
        <taxon>Rhabditida</taxon>
        <taxon>Tylenchina</taxon>
        <taxon>Tylenchomorpha</taxon>
        <taxon>Tylenchoidea</taxon>
        <taxon>Meloidogynidae</taxon>
        <taxon>Meloidogyninae</taxon>
        <taxon>Meloidogyne</taxon>
    </lineage>
</organism>
<reference evidence="1" key="1">
    <citation type="submission" date="2023-11" db="EMBL/GenBank/DDBJ databases">
        <authorList>
            <person name="Poullet M."/>
        </authorList>
    </citation>
    <scope>NUCLEOTIDE SEQUENCE</scope>
    <source>
        <strain evidence="1">E1834</strain>
    </source>
</reference>
<keyword evidence="2" id="KW-1185">Reference proteome</keyword>
<sequence length="67" mass="8127">MKNYFIKMLQQQQQVLQQTNFYFNALESFISPLKQQWERILVFFFKCFKCQQTFTSPNDEQSLGICC</sequence>
<dbReference type="EMBL" id="CAVMJV010000158">
    <property type="protein sequence ID" value="CAK5116736.1"/>
    <property type="molecule type" value="Genomic_DNA"/>
</dbReference>
<name>A0ACB1B1M6_MELEN</name>
<comment type="caution">
    <text evidence="1">The sequence shown here is derived from an EMBL/GenBank/DDBJ whole genome shotgun (WGS) entry which is preliminary data.</text>
</comment>
<protein>
    <submittedName>
        <fullName evidence="1">Uncharacterized protein</fullName>
    </submittedName>
</protein>
<accession>A0ACB1B1M6</accession>
<evidence type="ECO:0000313" key="1">
    <source>
        <dbReference type="EMBL" id="CAK5116736.1"/>
    </source>
</evidence>
<dbReference type="Proteomes" id="UP001497535">
    <property type="component" value="Unassembled WGS sequence"/>
</dbReference>
<gene>
    <name evidence="1" type="ORF">MENTE1834_LOCUS45880</name>
</gene>
<proteinExistence type="predicted"/>